<gene>
    <name evidence="11" type="ORF">MNAN1_002075</name>
</gene>
<evidence type="ECO:0000259" key="10">
    <source>
        <dbReference type="PROSITE" id="PS50158"/>
    </source>
</evidence>
<feature type="region of interest" description="Disordered" evidence="9">
    <location>
        <begin position="352"/>
        <end position="397"/>
    </location>
</feature>
<feature type="compositionally biased region" description="Basic residues" evidence="9">
    <location>
        <begin position="202"/>
        <end position="213"/>
    </location>
</feature>
<keyword evidence="2" id="KW-0507">mRNA processing</keyword>
<name>A0AAF0EJW0_9BASI</name>
<evidence type="ECO:0000313" key="12">
    <source>
        <dbReference type="Proteomes" id="UP001213623"/>
    </source>
</evidence>
<dbReference type="Gene3D" id="4.10.60.10">
    <property type="entry name" value="Zinc finger, CCHC-type"/>
    <property type="match status" value="1"/>
</dbReference>
<dbReference type="GO" id="GO:0071037">
    <property type="term" value="P:nuclear polyadenylation-dependent snRNA catabolic process"/>
    <property type="evidence" value="ECO:0007669"/>
    <property type="project" value="TreeGrafter"/>
</dbReference>
<evidence type="ECO:0000313" key="11">
    <source>
        <dbReference type="EMBL" id="WFD27079.1"/>
    </source>
</evidence>
<dbReference type="PANTHER" id="PTHR46543">
    <property type="entry name" value="ZINC FINGER CCHC DOMAIN-CONTAINING PROTEIN 7"/>
    <property type="match status" value="1"/>
</dbReference>
<dbReference type="GO" id="GO:0031499">
    <property type="term" value="C:TRAMP complex"/>
    <property type="evidence" value="ECO:0007669"/>
    <property type="project" value="TreeGrafter"/>
</dbReference>
<proteinExistence type="predicted"/>
<dbReference type="SMART" id="SM00343">
    <property type="entry name" value="ZnF_C2HC"/>
    <property type="match status" value="5"/>
</dbReference>
<keyword evidence="4" id="KW-0677">Repeat</keyword>
<dbReference type="PROSITE" id="PS50158">
    <property type="entry name" value="ZF_CCHC"/>
    <property type="match status" value="2"/>
</dbReference>
<dbReference type="GO" id="GO:0071039">
    <property type="term" value="P:nuclear polyadenylation-dependent CUT catabolic process"/>
    <property type="evidence" value="ECO:0007669"/>
    <property type="project" value="TreeGrafter"/>
</dbReference>
<feature type="region of interest" description="Disordered" evidence="9">
    <location>
        <begin position="1"/>
        <end position="34"/>
    </location>
</feature>
<evidence type="ECO:0000256" key="4">
    <source>
        <dbReference type="ARBA" id="ARBA00022737"/>
    </source>
</evidence>
<comment type="subcellular location">
    <subcellularLocation>
        <location evidence="1">Nucleus</location>
    </subcellularLocation>
</comment>
<evidence type="ECO:0000256" key="8">
    <source>
        <dbReference type="PROSITE-ProRule" id="PRU00047"/>
    </source>
</evidence>
<organism evidence="11 12">
    <name type="scientific">Malassezia nana</name>
    <dbReference type="NCBI Taxonomy" id="180528"/>
    <lineage>
        <taxon>Eukaryota</taxon>
        <taxon>Fungi</taxon>
        <taxon>Dikarya</taxon>
        <taxon>Basidiomycota</taxon>
        <taxon>Ustilaginomycotina</taxon>
        <taxon>Malasseziomycetes</taxon>
        <taxon>Malasseziales</taxon>
        <taxon>Malasseziaceae</taxon>
        <taxon>Malassezia</taxon>
    </lineage>
</organism>
<dbReference type="GO" id="GO:0008270">
    <property type="term" value="F:zinc ion binding"/>
    <property type="evidence" value="ECO:0007669"/>
    <property type="project" value="UniProtKB-KW"/>
</dbReference>
<dbReference type="GO" id="GO:0003723">
    <property type="term" value="F:RNA binding"/>
    <property type="evidence" value="ECO:0007669"/>
    <property type="project" value="TreeGrafter"/>
</dbReference>
<dbReference type="EMBL" id="CP119894">
    <property type="protein sequence ID" value="WFD27079.1"/>
    <property type="molecule type" value="Genomic_DNA"/>
</dbReference>
<keyword evidence="7" id="KW-0539">Nucleus</keyword>
<dbReference type="GO" id="GO:0071035">
    <property type="term" value="P:nuclear polyadenylation-dependent rRNA catabolic process"/>
    <property type="evidence" value="ECO:0007669"/>
    <property type="project" value="TreeGrafter"/>
</dbReference>
<accession>A0AAF0EJW0</accession>
<evidence type="ECO:0000256" key="7">
    <source>
        <dbReference type="ARBA" id="ARBA00023242"/>
    </source>
</evidence>
<dbReference type="AlphaFoldDB" id="A0AAF0EJW0"/>
<evidence type="ECO:0000256" key="9">
    <source>
        <dbReference type="SAM" id="MobiDB-lite"/>
    </source>
</evidence>
<reference evidence="11" key="1">
    <citation type="submission" date="2023-03" db="EMBL/GenBank/DDBJ databases">
        <title>Mating type loci evolution in Malassezia.</title>
        <authorList>
            <person name="Coelho M.A."/>
        </authorList>
    </citation>
    <scope>NUCLEOTIDE SEQUENCE</scope>
    <source>
        <strain evidence="11">CBS 9557</strain>
    </source>
</reference>
<dbReference type="GO" id="GO:0071031">
    <property type="term" value="P:nuclear mRNA surveillance of mRNA 3'-end processing"/>
    <property type="evidence" value="ECO:0007669"/>
    <property type="project" value="TreeGrafter"/>
</dbReference>
<keyword evidence="12" id="KW-1185">Reference proteome</keyword>
<dbReference type="GO" id="GO:0071038">
    <property type="term" value="P:TRAMP-dependent tRNA surveillance pathway"/>
    <property type="evidence" value="ECO:0007669"/>
    <property type="project" value="TreeGrafter"/>
</dbReference>
<feature type="domain" description="CCHC-type" evidence="10">
    <location>
        <begin position="105"/>
        <end position="119"/>
    </location>
</feature>
<dbReference type="InterPro" id="IPR036875">
    <property type="entry name" value="Znf_CCHC_sf"/>
</dbReference>
<evidence type="ECO:0000256" key="3">
    <source>
        <dbReference type="ARBA" id="ARBA00022723"/>
    </source>
</evidence>
<dbReference type="InterPro" id="IPR001878">
    <property type="entry name" value="Znf_CCHC"/>
</dbReference>
<evidence type="ECO:0000256" key="5">
    <source>
        <dbReference type="ARBA" id="ARBA00022771"/>
    </source>
</evidence>
<dbReference type="Pfam" id="PF00098">
    <property type="entry name" value="zf-CCHC"/>
    <property type="match status" value="1"/>
</dbReference>
<dbReference type="SUPFAM" id="SSF57756">
    <property type="entry name" value="Retrovirus zinc finger-like domains"/>
    <property type="match status" value="1"/>
</dbReference>
<feature type="compositionally biased region" description="Basic residues" evidence="9">
    <location>
        <begin position="380"/>
        <end position="397"/>
    </location>
</feature>
<feature type="region of interest" description="Disordered" evidence="9">
    <location>
        <begin position="199"/>
        <end position="257"/>
    </location>
</feature>
<keyword evidence="5 8" id="KW-0863">Zinc-finger</keyword>
<feature type="domain" description="CCHC-type" evidence="10">
    <location>
        <begin position="143"/>
        <end position="156"/>
    </location>
</feature>
<evidence type="ECO:0000256" key="2">
    <source>
        <dbReference type="ARBA" id="ARBA00022664"/>
    </source>
</evidence>
<dbReference type="GO" id="GO:0006397">
    <property type="term" value="P:mRNA processing"/>
    <property type="evidence" value="ECO:0007669"/>
    <property type="project" value="UniProtKB-KW"/>
</dbReference>
<evidence type="ECO:0000256" key="6">
    <source>
        <dbReference type="ARBA" id="ARBA00022833"/>
    </source>
</evidence>
<protein>
    <recommendedName>
        <fullName evidence="10">CCHC-type domain-containing protein</fullName>
    </recommendedName>
</protein>
<dbReference type="InterPro" id="IPR051644">
    <property type="entry name" value="TRAMP_AT-DNA-binding"/>
</dbReference>
<dbReference type="GO" id="GO:0071036">
    <property type="term" value="P:nuclear polyadenylation-dependent snoRNA catabolic process"/>
    <property type="evidence" value="ECO:0007669"/>
    <property type="project" value="TreeGrafter"/>
</dbReference>
<sequence>MSRKKKSRTSGARQGDHDGLSFVLDTQSANVPDLDARTEEVEAPAMPDTSGLALPRHVAIVQDGGPLTTESPAHGSLGDYEQLDTQGTRYYEAEAGEERKRKGTCPVCGESGHDKNKCPYPQCLACGAVNEHATRNCPLSTSCFRCGGVGHRSKDCTVPRTLSSRSRLCERCGRPGHPETTCSTLWRIYTYRSDADYERARQKQKRHESRRTARLAAQQERRQKRQRSWAASLIEPTDEAGPSSSSSDDDADVSPPSPRWDPVQLCCYNCARMGQHWGDDCPQRRTNPTRPTGDASAFSAERANAGPFHRASSGLRVRGASLRAAHLDDPPTESDDGARDWFARRQKLRRRLAPWDAEPEITSSLPPGPRPRARAETTRLHRPRLPRFRPRYHGGYT</sequence>
<evidence type="ECO:0000256" key="1">
    <source>
        <dbReference type="ARBA" id="ARBA00004123"/>
    </source>
</evidence>
<keyword evidence="6" id="KW-0862">Zinc</keyword>
<dbReference type="PANTHER" id="PTHR46543:SF1">
    <property type="entry name" value="ZINC FINGER CCHC DOMAIN-CONTAINING PROTEIN 7"/>
    <property type="match status" value="1"/>
</dbReference>
<keyword evidence="3" id="KW-0479">Metal-binding</keyword>
<dbReference type="Proteomes" id="UP001213623">
    <property type="component" value="Chromosome 3"/>
</dbReference>